<evidence type="ECO:0000313" key="2">
    <source>
        <dbReference type="EMBL" id="AEG94570.1"/>
    </source>
</evidence>
<dbReference type="HOGENOM" id="CLU_1276752_0_0_4"/>
<proteinExistence type="predicted"/>
<dbReference type="RefSeq" id="WP_013902801.1">
    <property type="nucleotide sequence ID" value="NC_015677.1"/>
</dbReference>
<reference evidence="3" key="1">
    <citation type="submission" date="2006-01" db="EMBL/GenBank/DDBJ databases">
        <title>Genome of the cyst-dividing bacterium Ramlibacter tataouinensis.</title>
        <authorList>
            <person name="Barakat M."/>
            <person name="Ortet P."/>
            <person name="De Luca G."/>
            <person name="Jourlin-Castelli C."/>
            <person name="Ansaldi M."/>
            <person name="Py B."/>
            <person name="Fichant G."/>
            <person name="Coutinho P."/>
            <person name="Voulhoux R."/>
            <person name="Bastien O."/>
            <person name="Roy S."/>
            <person name="Marechal E."/>
            <person name="Henrissat B."/>
            <person name="Quentin Y."/>
            <person name="Noirot P."/>
            <person name="Filloux A."/>
            <person name="Mejean V."/>
            <person name="DuBow M."/>
            <person name="Barras F."/>
            <person name="Heulin T."/>
        </authorList>
    </citation>
    <scope>NUCLEOTIDE SEQUENCE [LARGE SCALE GENOMIC DNA]</scope>
    <source>
        <strain evidence="3">ATCC BAA-407 / DSM 14655 / LMG 21543 / TTB310</strain>
    </source>
</reference>
<evidence type="ECO:0000256" key="1">
    <source>
        <dbReference type="SAM" id="SignalP"/>
    </source>
</evidence>
<name>F5Y021_RAMTT</name>
<dbReference type="AlphaFoldDB" id="F5Y021"/>
<sequence length="216" mass="22235">MSLRATLAVLAAAVLSAACGSRPPAPQWQLNARGAIERYQQAFLAGSTRAADAEFARARAELAATGQPALVARAELNRCALQVASLAFGPCPGFDALRADAAPAERAYAAYLAGEPADTGLLPPQHRAVAGGATGAAALRSIEDPLARLVAAGVLVRSGRADPQVLELAADTASAQGWRRALLAWLGAQAQRAEQAGDPAQAQRLRRRMALAAGEL</sequence>
<dbReference type="eggNOG" id="ENOG50300PM">
    <property type="taxonomic scope" value="Bacteria"/>
</dbReference>
<accession>F5Y021</accession>
<protein>
    <recommendedName>
        <fullName evidence="4">Lipoprotein</fullName>
    </recommendedName>
</protein>
<feature type="signal peptide" evidence="1">
    <location>
        <begin position="1"/>
        <end position="17"/>
    </location>
</feature>
<evidence type="ECO:0008006" key="4">
    <source>
        <dbReference type="Google" id="ProtNLM"/>
    </source>
</evidence>
<feature type="chain" id="PRO_5003329509" description="Lipoprotein" evidence="1">
    <location>
        <begin position="18"/>
        <end position="216"/>
    </location>
</feature>
<dbReference type="Proteomes" id="UP000008385">
    <property type="component" value="Chromosome"/>
</dbReference>
<dbReference type="KEGG" id="rta:Rta_34570"/>
<reference evidence="2 3" key="2">
    <citation type="journal article" date="2011" name="PLoS ONE">
        <title>The Cyst-Dividing Bacterium Ramlibacter tataouinensis TTB310 Genome Reveals a Well-Stocked Toolbox for Adaptation to a Desert Environment.</title>
        <authorList>
            <person name="De Luca G."/>
            <person name="Barakat M."/>
            <person name="Ortet P."/>
            <person name="Fochesato S."/>
            <person name="Jourlin-Castelli C."/>
            <person name="Ansaldi M."/>
            <person name="Py B."/>
            <person name="Fichant G."/>
            <person name="Coutinho P.M."/>
            <person name="Voulhoux R."/>
            <person name="Bastien O."/>
            <person name="Marechal E."/>
            <person name="Henrissat B."/>
            <person name="Quentin Y."/>
            <person name="Noirot P."/>
            <person name="Filloux A."/>
            <person name="Mejean V."/>
            <person name="Dubow M.S."/>
            <person name="Barras F."/>
            <person name="Barbe V."/>
            <person name="Weissenbach J."/>
            <person name="Mihalcescu I."/>
            <person name="Vermeglio A."/>
            <person name="Achouak W."/>
            <person name="Heulin T."/>
        </authorList>
    </citation>
    <scope>NUCLEOTIDE SEQUENCE [LARGE SCALE GENOMIC DNA]</scope>
    <source>
        <strain evidence="3">ATCC BAA-407 / DSM 14655 / LMG 21543 / TTB310</strain>
    </source>
</reference>
<organism evidence="2 3">
    <name type="scientific">Ramlibacter tataouinensis (strain ATCC BAA-407 / DSM 14655 / LMG 21543 / TTB310)</name>
    <dbReference type="NCBI Taxonomy" id="365046"/>
    <lineage>
        <taxon>Bacteria</taxon>
        <taxon>Pseudomonadati</taxon>
        <taxon>Pseudomonadota</taxon>
        <taxon>Betaproteobacteria</taxon>
        <taxon>Burkholderiales</taxon>
        <taxon>Comamonadaceae</taxon>
        <taxon>Ramlibacter</taxon>
    </lineage>
</organism>
<dbReference type="EMBL" id="CP000245">
    <property type="protein sequence ID" value="AEG94570.1"/>
    <property type="molecule type" value="Genomic_DNA"/>
</dbReference>
<evidence type="ECO:0000313" key="3">
    <source>
        <dbReference type="Proteomes" id="UP000008385"/>
    </source>
</evidence>
<keyword evidence="3" id="KW-1185">Reference proteome</keyword>
<dbReference type="PROSITE" id="PS51257">
    <property type="entry name" value="PROKAR_LIPOPROTEIN"/>
    <property type="match status" value="1"/>
</dbReference>
<dbReference type="OrthoDB" id="8562564at2"/>
<keyword evidence="1" id="KW-0732">Signal</keyword>
<gene>
    <name evidence="2" type="ordered locus">Rta_34570</name>
</gene>
<dbReference type="PATRIC" id="fig|365046.3.peg.3536"/>
<dbReference type="STRING" id="365046.Rta_34570"/>